<dbReference type="OrthoDB" id="10020193at2759"/>
<dbReference type="PANTHER" id="PTHR11259:SF1">
    <property type="entry name" value="RAS-RELATED GTP-BINDING PROTEIN"/>
    <property type="match status" value="1"/>
</dbReference>
<accession>A0A9W8E4V5</accession>
<keyword evidence="3 4" id="KW-0342">GTP-binding</keyword>
<evidence type="ECO:0000256" key="4">
    <source>
        <dbReference type="RuleBase" id="RU367014"/>
    </source>
</evidence>
<evidence type="ECO:0000313" key="6">
    <source>
        <dbReference type="Proteomes" id="UP001150925"/>
    </source>
</evidence>
<keyword evidence="6" id="KW-1185">Reference proteome</keyword>
<dbReference type="EMBL" id="JANBPY010002114">
    <property type="protein sequence ID" value="KAJ1956507.1"/>
    <property type="molecule type" value="Genomic_DNA"/>
</dbReference>
<name>A0A9W8E4V5_9FUNG</name>
<dbReference type="GO" id="GO:1904263">
    <property type="term" value="P:positive regulation of TORC1 signaling"/>
    <property type="evidence" value="ECO:0007669"/>
    <property type="project" value="TreeGrafter"/>
</dbReference>
<comment type="subunit">
    <text evidence="4">Component of the GSE complex.</text>
</comment>
<dbReference type="GO" id="GO:0010507">
    <property type="term" value="P:negative regulation of autophagy"/>
    <property type="evidence" value="ECO:0007669"/>
    <property type="project" value="TreeGrafter"/>
</dbReference>
<dbReference type="SUPFAM" id="SSF52540">
    <property type="entry name" value="P-loop containing nucleoside triphosphate hydrolases"/>
    <property type="match status" value="1"/>
</dbReference>
<comment type="function">
    <text evidence="4">GTPase involved in activation of the TORC1 signaling pathway, which promotes growth and represses autophagy in nutrient-rich conditions.</text>
</comment>
<dbReference type="Proteomes" id="UP001150925">
    <property type="component" value="Unassembled WGS sequence"/>
</dbReference>
<dbReference type="GO" id="GO:1990131">
    <property type="term" value="C:Gtr1-Gtr2 GTPase complex"/>
    <property type="evidence" value="ECO:0007669"/>
    <property type="project" value="UniProtKB-UniRule"/>
</dbReference>
<dbReference type="GO" id="GO:0005525">
    <property type="term" value="F:GTP binding"/>
    <property type="evidence" value="ECO:0007669"/>
    <property type="project" value="UniProtKB-UniRule"/>
</dbReference>
<evidence type="ECO:0000313" key="5">
    <source>
        <dbReference type="EMBL" id="KAJ1956507.1"/>
    </source>
</evidence>
<evidence type="ECO:0000256" key="2">
    <source>
        <dbReference type="ARBA" id="ARBA00022741"/>
    </source>
</evidence>
<gene>
    <name evidence="5" type="primary">GTR1</name>
    <name evidence="5" type="ORF">IWQ62_005286</name>
</gene>
<evidence type="ECO:0000256" key="1">
    <source>
        <dbReference type="ARBA" id="ARBA00007756"/>
    </source>
</evidence>
<reference evidence="5" key="1">
    <citation type="submission" date="2022-07" db="EMBL/GenBank/DDBJ databases">
        <title>Phylogenomic reconstructions and comparative analyses of Kickxellomycotina fungi.</title>
        <authorList>
            <person name="Reynolds N.K."/>
            <person name="Stajich J.E."/>
            <person name="Barry K."/>
            <person name="Grigoriev I.V."/>
            <person name="Crous P."/>
            <person name="Smith M.E."/>
        </authorList>
    </citation>
    <scope>NUCLEOTIDE SEQUENCE</scope>
    <source>
        <strain evidence="5">RSA 1196</strain>
    </source>
</reference>
<dbReference type="Gene3D" id="3.30.450.190">
    <property type="match status" value="1"/>
</dbReference>
<dbReference type="GO" id="GO:0005634">
    <property type="term" value="C:nucleus"/>
    <property type="evidence" value="ECO:0007669"/>
    <property type="project" value="TreeGrafter"/>
</dbReference>
<organism evidence="5 6">
    <name type="scientific">Dispira parvispora</name>
    <dbReference type="NCBI Taxonomy" id="1520584"/>
    <lineage>
        <taxon>Eukaryota</taxon>
        <taxon>Fungi</taxon>
        <taxon>Fungi incertae sedis</taxon>
        <taxon>Zoopagomycota</taxon>
        <taxon>Kickxellomycotina</taxon>
        <taxon>Dimargaritomycetes</taxon>
        <taxon>Dimargaritales</taxon>
        <taxon>Dimargaritaceae</taxon>
        <taxon>Dispira</taxon>
    </lineage>
</organism>
<evidence type="ECO:0000256" key="3">
    <source>
        <dbReference type="ARBA" id="ARBA00023134"/>
    </source>
</evidence>
<dbReference type="Pfam" id="PF04670">
    <property type="entry name" value="Gtr1_RagA"/>
    <property type="match status" value="1"/>
</dbReference>
<dbReference type="AlphaFoldDB" id="A0A9W8E4V5"/>
<dbReference type="PANTHER" id="PTHR11259">
    <property type="entry name" value="RAS-RELATED GTP BINDING RAG/GTR YEAST"/>
    <property type="match status" value="1"/>
</dbReference>
<sequence>MRSIIFSHYSPTETRRLGPTLDVEHSTVRVLGNLQLTLWDCGGQEAFMHNFFSTQREYIFKSVEMLIFVFDMEIRDFSSELSYFESCLDAIQVQSKDAKVVCLLHKMDLVASDVRQSVVEEKTAELMRRANGLRIEVYSTSIFEDSLYRAWSHIMNSIMPNIDTIRDHLQKFCEVADVSQVVLFEKSSFLSIAGYHLNATEEDVVPYDKLSSALKRFNLALNNNRTTSFKLVRLRLNGFILIITNFTKNTVLMAVDNNPNMSK</sequence>
<dbReference type="Gene3D" id="3.40.50.300">
    <property type="entry name" value="P-loop containing nucleotide triphosphate hydrolases"/>
    <property type="match status" value="1"/>
</dbReference>
<keyword evidence="2 4" id="KW-0547">Nucleotide-binding</keyword>
<dbReference type="GO" id="GO:0009267">
    <property type="term" value="P:cellular response to starvation"/>
    <property type="evidence" value="ECO:0007669"/>
    <property type="project" value="TreeGrafter"/>
</dbReference>
<dbReference type="InterPro" id="IPR006762">
    <property type="entry name" value="Gtr1_RagA"/>
</dbReference>
<comment type="caution">
    <text evidence="5">The sequence shown here is derived from an EMBL/GenBank/DDBJ whole genome shotgun (WGS) entry which is preliminary data.</text>
</comment>
<dbReference type="InterPro" id="IPR027417">
    <property type="entry name" value="P-loop_NTPase"/>
</dbReference>
<proteinExistence type="inferred from homology"/>
<dbReference type="GO" id="GO:0003924">
    <property type="term" value="F:GTPase activity"/>
    <property type="evidence" value="ECO:0007669"/>
    <property type="project" value="UniProtKB-UniRule"/>
</dbReference>
<comment type="similarity">
    <text evidence="1 4">Belongs to the GTR/RAG GTP-binding protein family.</text>
</comment>
<protein>
    <recommendedName>
        <fullName evidence="4">GTP-binding protein</fullName>
    </recommendedName>
</protein>